<evidence type="ECO:0000256" key="1">
    <source>
        <dbReference type="SAM" id="Phobius"/>
    </source>
</evidence>
<evidence type="ECO:0000313" key="2">
    <source>
        <dbReference type="EMBL" id="GHO94410.1"/>
    </source>
</evidence>
<sequence length="169" mass="18369">MAAIDLYAVNIAETMQGVVAKSVRMNERESEVFFMVAKTSDMSTSSTLLRGTLQLDGAVSAVGALAFLAVGFSPLSDFLGFTEPAFPLIVGVILIAYVVWLFRLTRRREVDRRQAMGAVAINDAWVVISIVLLVINLPPLTLWGKLFVGLIAVVVAAFAIVEFYALRKS</sequence>
<organism evidence="2 3">
    <name type="scientific">Reticulibacter mediterranei</name>
    <dbReference type="NCBI Taxonomy" id="2778369"/>
    <lineage>
        <taxon>Bacteria</taxon>
        <taxon>Bacillati</taxon>
        <taxon>Chloroflexota</taxon>
        <taxon>Ktedonobacteria</taxon>
        <taxon>Ktedonobacterales</taxon>
        <taxon>Reticulibacteraceae</taxon>
        <taxon>Reticulibacter</taxon>
    </lineage>
</organism>
<accession>A0A8J3IP91</accession>
<dbReference type="EMBL" id="BNJK01000001">
    <property type="protein sequence ID" value="GHO94410.1"/>
    <property type="molecule type" value="Genomic_DNA"/>
</dbReference>
<reference evidence="2" key="1">
    <citation type="submission" date="2020-10" db="EMBL/GenBank/DDBJ databases">
        <title>Taxonomic study of unclassified bacteria belonging to the class Ktedonobacteria.</title>
        <authorList>
            <person name="Yabe S."/>
            <person name="Wang C.M."/>
            <person name="Zheng Y."/>
            <person name="Sakai Y."/>
            <person name="Cavaletti L."/>
            <person name="Monciardini P."/>
            <person name="Donadio S."/>
        </authorList>
    </citation>
    <scope>NUCLEOTIDE SEQUENCE</scope>
    <source>
        <strain evidence="2">ID150040</strain>
    </source>
</reference>
<gene>
    <name evidence="2" type="ORF">KSF_044580</name>
</gene>
<keyword evidence="1" id="KW-0472">Membrane</keyword>
<proteinExistence type="predicted"/>
<evidence type="ECO:0000313" key="3">
    <source>
        <dbReference type="Proteomes" id="UP000597444"/>
    </source>
</evidence>
<feature type="transmembrane region" description="Helical" evidence="1">
    <location>
        <begin position="85"/>
        <end position="103"/>
    </location>
</feature>
<feature type="transmembrane region" description="Helical" evidence="1">
    <location>
        <begin position="147"/>
        <end position="166"/>
    </location>
</feature>
<feature type="transmembrane region" description="Helical" evidence="1">
    <location>
        <begin position="115"/>
        <end position="135"/>
    </location>
</feature>
<protein>
    <submittedName>
        <fullName evidence="2">Uncharacterized protein</fullName>
    </submittedName>
</protein>
<feature type="transmembrane region" description="Helical" evidence="1">
    <location>
        <begin position="53"/>
        <end position="73"/>
    </location>
</feature>
<comment type="caution">
    <text evidence="2">The sequence shown here is derived from an EMBL/GenBank/DDBJ whole genome shotgun (WGS) entry which is preliminary data.</text>
</comment>
<dbReference type="AlphaFoldDB" id="A0A8J3IP91"/>
<keyword evidence="3" id="KW-1185">Reference proteome</keyword>
<keyword evidence="1" id="KW-0812">Transmembrane</keyword>
<keyword evidence="1" id="KW-1133">Transmembrane helix</keyword>
<name>A0A8J3IP91_9CHLR</name>
<dbReference type="Proteomes" id="UP000597444">
    <property type="component" value="Unassembled WGS sequence"/>
</dbReference>